<evidence type="ECO:0000256" key="1">
    <source>
        <dbReference type="ARBA" id="ARBA00022614"/>
    </source>
</evidence>
<dbReference type="InterPro" id="IPR001611">
    <property type="entry name" value="Leu-rich_rpt"/>
</dbReference>
<dbReference type="InterPro" id="IPR032675">
    <property type="entry name" value="LRR_dom_sf"/>
</dbReference>
<evidence type="ECO:0000256" key="2">
    <source>
        <dbReference type="ARBA" id="ARBA00022737"/>
    </source>
</evidence>
<dbReference type="EMBL" id="JAWZYT010002846">
    <property type="protein sequence ID" value="KAK4301681.1"/>
    <property type="molecule type" value="Genomic_DNA"/>
</dbReference>
<dbReference type="Pfam" id="PF13855">
    <property type="entry name" value="LRR_8"/>
    <property type="match status" value="1"/>
</dbReference>
<dbReference type="PANTHER" id="PTHR24366:SF96">
    <property type="entry name" value="LEUCINE RICH REPEAT CONTAINING 53"/>
    <property type="match status" value="1"/>
</dbReference>
<proteinExistence type="predicted"/>
<sequence length="366" mass="40556">MEGKVVVVNLVLVVFVFGVGSGFEFHQQQVLIPREKTCPVAEDILPCVCTVSEELLDLRLDCSSVQNEAQLRSVFQASFPDTDFFELVIDQDPADPNTNLMVMKQDTLGNVSFEHVRILGTKLVTVEAYAFSNSYQTLIHLDLTNNNIQSFPFASLPRYVSLQTFLIEANDVASLHHIISISLQVLSVSFNPLSTLEVSTLTGSPALTEVYLGYADLMTLDPGHFTHLANLTTLDLDSNTITVLEYQAIVTPSNTISYLNLNSNELTFVRHDAISGLSSDATLTLRNNALTTLEEASWLHVFQQLYPDGVIDLSGNPLVCGCDLAWIMLDPQDRYRPLITDTTRCGVDGPILIFLDQAFFEQQCQP</sequence>
<evidence type="ECO:0008006" key="6">
    <source>
        <dbReference type="Google" id="ProtNLM"/>
    </source>
</evidence>
<reference evidence="4" key="1">
    <citation type="submission" date="2023-11" db="EMBL/GenBank/DDBJ databases">
        <title>Genome assemblies of two species of porcelain crab, Petrolisthes cinctipes and Petrolisthes manimaculis (Anomura: Porcellanidae).</title>
        <authorList>
            <person name="Angst P."/>
        </authorList>
    </citation>
    <scope>NUCLEOTIDE SEQUENCE</scope>
    <source>
        <strain evidence="4">PB745_02</strain>
        <tissue evidence="4">Gill</tissue>
    </source>
</reference>
<protein>
    <recommendedName>
        <fullName evidence="6">Oplophorus-luciferin 2-monooxygenase non-catalytic subunit</fullName>
    </recommendedName>
</protein>
<evidence type="ECO:0000256" key="3">
    <source>
        <dbReference type="SAM" id="SignalP"/>
    </source>
</evidence>
<organism evidence="4 5">
    <name type="scientific">Petrolisthes manimaculis</name>
    <dbReference type="NCBI Taxonomy" id="1843537"/>
    <lineage>
        <taxon>Eukaryota</taxon>
        <taxon>Metazoa</taxon>
        <taxon>Ecdysozoa</taxon>
        <taxon>Arthropoda</taxon>
        <taxon>Crustacea</taxon>
        <taxon>Multicrustacea</taxon>
        <taxon>Malacostraca</taxon>
        <taxon>Eumalacostraca</taxon>
        <taxon>Eucarida</taxon>
        <taxon>Decapoda</taxon>
        <taxon>Pleocyemata</taxon>
        <taxon>Anomura</taxon>
        <taxon>Galatheoidea</taxon>
        <taxon>Porcellanidae</taxon>
        <taxon>Petrolisthes</taxon>
    </lineage>
</organism>
<dbReference type="Proteomes" id="UP001292094">
    <property type="component" value="Unassembled WGS sequence"/>
</dbReference>
<comment type="caution">
    <text evidence="4">The sequence shown here is derived from an EMBL/GenBank/DDBJ whole genome shotgun (WGS) entry which is preliminary data.</text>
</comment>
<dbReference type="Gene3D" id="3.80.10.10">
    <property type="entry name" value="Ribonuclease Inhibitor"/>
    <property type="match status" value="2"/>
</dbReference>
<gene>
    <name evidence="4" type="ORF">Pmani_026185</name>
</gene>
<dbReference type="AlphaFoldDB" id="A0AAE1P5N4"/>
<evidence type="ECO:0000313" key="4">
    <source>
        <dbReference type="EMBL" id="KAK4301681.1"/>
    </source>
</evidence>
<keyword evidence="1" id="KW-0433">Leucine-rich repeat</keyword>
<dbReference type="PANTHER" id="PTHR24366">
    <property type="entry name" value="IG(IMMUNOGLOBULIN) AND LRR(LEUCINE RICH REPEAT) DOMAINS"/>
    <property type="match status" value="1"/>
</dbReference>
<name>A0AAE1P5N4_9EUCA</name>
<evidence type="ECO:0000313" key="5">
    <source>
        <dbReference type="Proteomes" id="UP001292094"/>
    </source>
</evidence>
<keyword evidence="5" id="KW-1185">Reference proteome</keyword>
<feature type="chain" id="PRO_5042213348" description="Oplophorus-luciferin 2-monooxygenase non-catalytic subunit" evidence="3">
    <location>
        <begin position="23"/>
        <end position="366"/>
    </location>
</feature>
<feature type="signal peptide" evidence="3">
    <location>
        <begin position="1"/>
        <end position="22"/>
    </location>
</feature>
<keyword evidence="3" id="KW-0732">Signal</keyword>
<keyword evidence="2" id="KW-0677">Repeat</keyword>
<dbReference type="SUPFAM" id="SSF52058">
    <property type="entry name" value="L domain-like"/>
    <property type="match status" value="1"/>
</dbReference>
<accession>A0AAE1P5N4</accession>
<dbReference type="PROSITE" id="PS51450">
    <property type="entry name" value="LRR"/>
    <property type="match status" value="1"/>
</dbReference>